<dbReference type="KEGG" id="pmaw:MACH26_07060"/>
<organism evidence="15 16">
    <name type="scientific">Planctobacterium marinum</name>
    <dbReference type="NCBI Taxonomy" id="1631968"/>
    <lineage>
        <taxon>Bacteria</taxon>
        <taxon>Pseudomonadati</taxon>
        <taxon>Pseudomonadota</taxon>
        <taxon>Gammaproteobacteria</taxon>
        <taxon>Alteromonadales</taxon>
        <taxon>Alteromonadaceae</taxon>
        <taxon>Planctobacterium</taxon>
    </lineage>
</organism>
<evidence type="ECO:0000259" key="10">
    <source>
        <dbReference type="PROSITE" id="PS50109"/>
    </source>
</evidence>
<evidence type="ECO:0000256" key="8">
    <source>
        <dbReference type="SAM" id="Coils"/>
    </source>
</evidence>
<keyword evidence="4" id="KW-0804">Transcription</keyword>
<dbReference type="PRINTS" id="PR00344">
    <property type="entry name" value="BCTRLSENSOR"/>
</dbReference>
<dbReference type="Gene3D" id="3.30.450.20">
    <property type="entry name" value="PAS domain"/>
    <property type="match status" value="1"/>
</dbReference>
<dbReference type="Gene3D" id="3.30.565.10">
    <property type="entry name" value="Histidine kinase-like ATPase, C-terminal domain"/>
    <property type="match status" value="1"/>
</dbReference>
<sequence length="799" mass="90040">MALKQQHQSSQPDQTKPEKIDSWAEKAARWISHCGATKSALVLFVISLLVTCIGSLIIRYAIGAHIELEDLITAIVLTCTLAPMVFLVFSALVKQLEKSRQQMQVAVAEMERMREADVLLHQELQDNINRLNNEIEARQQVQLDREKVFAELENQMHNRTEKEEQALRYSILLRSIIDASPDLIYYRNEEGKFAGCNRVAEQMTGKTEEELMGLTPHQVYDEELARQVVMSDNEVLESNASITEELWLRFADGRRRYYEMRKVPFFDPKGNRLGLLAFGRDITERKQAADAVKKASKDKTAFIATISHELRTPLNGIVGLSRMLRDTQLNKEQFNWVSTIYASAITLGNIFNDIIDLDKIERDRLELQLKTVNLKEFSQELGSIIELLAADKGLVYKTHLIEPIPPFLEADGTRLRQILWNLLFNAVKFTQQGHVSLTIEATMPEDGVSLVTFKITDTGVGIPEEELEKIFAMYYQVDHPNHKSATGTGIGLAICQQMVSMMKGHISVNSVLGEGTSFTVEIPMEVSSQGIRTQQLMSGSLDILLVEDIQLNVMVAKALLEKLGQKVSVAMTGEDALEQVRNHHYDLILLDIQLPDMNGFEVASILCEEGLIKNTRVVALTANVIKTRQEYLDNGMDDVIAKPIKKSRVIEVFNKLFAENEPQAQKAALSEPVVAPDKQLHAALDMELLEMLLDTIGIDMMQNSLTVFEQMMPNYLELLQLSLSAKEKSEVCGHAHKIKGAAGSVGLAAVQKVANKIQQGDHPAWWQNVYDWVDELQQAYEHDLQKLKDWMASQDSDID</sequence>
<evidence type="ECO:0000256" key="1">
    <source>
        <dbReference type="ARBA" id="ARBA00000085"/>
    </source>
</evidence>
<keyword evidence="4" id="KW-0808">Transferase</keyword>
<comment type="subcellular location">
    <subcellularLocation>
        <location evidence="4">Cell inner membrane</location>
        <topology evidence="4">Multi-pass membrane protein</topology>
    </subcellularLocation>
</comment>
<evidence type="ECO:0000313" key="15">
    <source>
        <dbReference type="EMBL" id="BDX05185.1"/>
    </source>
</evidence>
<feature type="domain" description="HPt" evidence="14">
    <location>
        <begin position="697"/>
        <end position="790"/>
    </location>
</feature>
<dbReference type="InterPro" id="IPR035965">
    <property type="entry name" value="PAS-like_dom_sf"/>
</dbReference>
<keyword evidence="4" id="KW-0805">Transcription regulation</keyword>
<dbReference type="PANTHER" id="PTHR43719:SF27">
    <property type="entry name" value="AEROBIC RESPIRATION CONTROL SENSOR PROTEIN ARCB"/>
    <property type="match status" value="1"/>
</dbReference>
<evidence type="ECO:0000259" key="14">
    <source>
        <dbReference type="PROSITE" id="PS50894"/>
    </source>
</evidence>
<keyword evidence="8" id="KW-0175">Coiled coil</keyword>
<dbReference type="InterPro" id="IPR027460">
    <property type="entry name" value="ArcB_TM_sf"/>
</dbReference>
<keyword evidence="9" id="KW-1133">Transmembrane helix</keyword>
<reference evidence="15" key="1">
    <citation type="submission" date="2023-01" db="EMBL/GenBank/DDBJ databases">
        <title>Complete genome sequence of Planctobacterium marinum strain Dej080120_11.</title>
        <authorList>
            <person name="Ueki S."/>
            <person name="Maruyama F."/>
        </authorList>
    </citation>
    <scope>NUCLEOTIDE SEQUENCE</scope>
    <source>
        <strain evidence="15">Dej080120_11</strain>
    </source>
</reference>
<evidence type="ECO:0000256" key="3">
    <source>
        <dbReference type="ARBA" id="ARBA00023012"/>
    </source>
</evidence>
<dbReference type="GO" id="GO:0005524">
    <property type="term" value="F:ATP binding"/>
    <property type="evidence" value="ECO:0007669"/>
    <property type="project" value="UniProtKB-UniRule"/>
</dbReference>
<dbReference type="SMART" id="SM00091">
    <property type="entry name" value="PAS"/>
    <property type="match status" value="1"/>
</dbReference>
<evidence type="ECO:0000259" key="12">
    <source>
        <dbReference type="PROSITE" id="PS50112"/>
    </source>
</evidence>
<dbReference type="InterPro" id="IPR004358">
    <property type="entry name" value="Sig_transdc_His_kin-like_C"/>
</dbReference>
<keyword evidence="4" id="KW-1003">Cell membrane</keyword>
<feature type="transmembrane region" description="Helical" evidence="9">
    <location>
        <begin position="74"/>
        <end position="93"/>
    </location>
</feature>
<dbReference type="Pfam" id="PF00512">
    <property type="entry name" value="HisKA"/>
    <property type="match status" value="1"/>
</dbReference>
<evidence type="ECO:0000256" key="6">
    <source>
        <dbReference type="PROSITE-ProRule" id="PRU00110"/>
    </source>
</evidence>
<dbReference type="SUPFAM" id="SSF47226">
    <property type="entry name" value="Histidine-containing phosphotransfer domain, HPT domain"/>
    <property type="match status" value="1"/>
</dbReference>
<keyword evidence="4" id="KW-0418">Kinase</keyword>
<dbReference type="PANTHER" id="PTHR43719">
    <property type="entry name" value="TWO-COMPONENT HISTIDINE KINASE"/>
    <property type="match status" value="1"/>
</dbReference>
<feature type="domain" description="Histidine kinase" evidence="10">
    <location>
        <begin position="305"/>
        <end position="526"/>
    </location>
</feature>
<dbReference type="Pfam" id="PF00072">
    <property type="entry name" value="Response_reg"/>
    <property type="match status" value="1"/>
</dbReference>
<dbReference type="CDD" id="cd16922">
    <property type="entry name" value="HATPase_EvgS-ArcB-TorS-like"/>
    <property type="match status" value="1"/>
</dbReference>
<dbReference type="SMART" id="SM00387">
    <property type="entry name" value="HATPase_c"/>
    <property type="match status" value="1"/>
</dbReference>
<dbReference type="PROSITE" id="PS50112">
    <property type="entry name" value="PAS"/>
    <property type="match status" value="1"/>
</dbReference>
<dbReference type="SMART" id="SM00073">
    <property type="entry name" value="HPT"/>
    <property type="match status" value="1"/>
</dbReference>
<feature type="coiled-coil region" evidence="8">
    <location>
        <begin position="93"/>
        <end position="141"/>
    </location>
</feature>
<evidence type="ECO:0000259" key="13">
    <source>
        <dbReference type="PROSITE" id="PS50113"/>
    </source>
</evidence>
<dbReference type="InterPro" id="IPR000700">
    <property type="entry name" value="PAS-assoc_C"/>
</dbReference>
<dbReference type="InterPro" id="IPR000014">
    <property type="entry name" value="PAS"/>
</dbReference>
<keyword evidence="3 4" id="KW-0902">Two-component regulatory system</keyword>
<dbReference type="InterPro" id="IPR001789">
    <property type="entry name" value="Sig_transdc_resp-reg_receiver"/>
</dbReference>
<keyword evidence="2 5" id="KW-0597">Phosphoprotein</keyword>
<evidence type="ECO:0000256" key="5">
    <source>
        <dbReference type="PIRSR" id="PIRSR003182-50"/>
    </source>
</evidence>
<dbReference type="SUPFAM" id="SSF55785">
    <property type="entry name" value="PYP-like sensor domain (PAS domain)"/>
    <property type="match status" value="1"/>
</dbReference>
<dbReference type="PROSITE" id="PS50110">
    <property type="entry name" value="RESPONSE_REGULATORY"/>
    <property type="match status" value="1"/>
</dbReference>
<comment type="catalytic activity">
    <reaction evidence="1 4">
        <text>ATP + protein L-histidine = ADP + protein N-phospho-L-histidine.</text>
        <dbReference type="EC" id="2.7.13.3"/>
    </reaction>
</comment>
<dbReference type="Pfam" id="PF08448">
    <property type="entry name" value="PAS_4"/>
    <property type="match status" value="1"/>
</dbReference>
<feature type="domain" description="PAS" evidence="12">
    <location>
        <begin position="173"/>
        <end position="239"/>
    </location>
</feature>
<dbReference type="InterPro" id="IPR036641">
    <property type="entry name" value="HPT_dom_sf"/>
</dbReference>
<dbReference type="FunFam" id="3.30.565.10:FF:000010">
    <property type="entry name" value="Sensor histidine kinase RcsC"/>
    <property type="match status" value="1"/>
</dbReference>
<evidence type="ECO:0000256" key="4">
    <source>
        <dbReference type="PIRNR" id="PIRNR003182"/>
    </source>
</evidence>
<feature type="modified residue" description="Phosphohistidine" evidence="5 6">
    <location>
        <position position="736"/>
    </location>
</feature>
<evidence type="ECO:0000256" key="7">
    <source>
        <dbReference type="PROSITE-ProRule" id="PRU00169"/>
    </source>
</evidence>
<dbReference type="PROSITE" id="PS50894">
    <property type="entry name" value="HPT"/>
    <property type="match status" value="1"/>
</dbReference>
<dbReference type="CDD" id="cd00088">
    <property type="entry name" value="HPT"/>
    <property type="match status" value="1"/>
</dbReference>
<dbReference type="SUPFAM" id="SSF47384">
    <property type="entry name" value="Homodimeric domain of signal transducing histidine kinase"/>
    <property type="match status" value="1"/>
</dbReference>
<dbReference type="InterPro" id="IPR036097">
    <property type="entry name" value="HisK_dim/P_sf"/>
</dbReference>
<keyword evidence="16" id="KW-1185">Reference proteome</keyword>
<feature type="modified residue" description="4-aspartylphosphate" evidence="5 7">
    <location>
        <position position="591"/>
    </location>
</feature>
<dbReference type="AlphaFoldDB" id="A0AA48HV77"/>
<dbReference type="Pfam" id="PF01627">
    <property type="entry name" value="Hpt"/>
    <property type="match status" value="1"/>
</dbReference>
<dbReference type="InterPro" id="IPR013656">
    <property type="entry name" value="PAS_4"/>
</dbReference>
<dbReference type="GO" id="GO:0000155">
    <property type="term" value="F:phosphorelay sensor kinase activity"/>
    <property type="evidence" value="ECO:0007669"/>
    <property type="project" value="UniProtKB-UniRule"/>
</dbReference>
<protein>
    <recommendedName>
        <fullName evidence="4">Aerobic respiration control sensor protein</fullName>
        <ecNumber evidence="4">2.7.13.3</ecNumber>
    </recommendedName>
</protein>
<dbReference type="CDD" id="cd00130">
    <property type="entry name" value="PAS"/>
    <property type="match status" value="1"/>
</dbReference>
<dbReference type="Pfam" id="PF02518">
    <property type="entry name" value="HATPase_c"/>
    <property type="match status" value="1"/>
</dbReference>
<dbReference type="InterPro" id="IPR014409">
    <property type="entry name" value="Sig_transdc_His_kin_hyb_ArcB"/>
</dbReference>
<dbReference type="SMART" id="SM00388">
    <property type="entry name" value="HisKA"/>
    <property type="match status" value="1"/>
</dbReference>
<dbReference type="PROSITE" id="PS50113">
    <property type="entry name" value="PAC"/>
    <property type="match status" value="1"/>
</dbReference>
<dbReference type="InterPro" id="IPR040642">
    <property type="entry name" value="HKR_ArcB_TM"/>
</dbReference>
<evidence type="ECO:0000256" key="9">
    <source>
        <dbReference type="SAM" id="Phobius"/>
    </source>
</evidence>
<feature type="transmembrane region" description="Helical" evidence="9">
    <location>
        <begin position="40"/>
        <end position="62"/>
    </location>
</feature>
<dbReference type="PIRSF" id="PIRSF003182">
    <property type="entry name" value="ArcB"/>
    <property type="match status" value="1"/>
</dbReference>
<dbReference type="NCBIfam" id="TIGR00229">
    <property type="entry name" value="sensory_box"/>
    <property type="match status" value="1"/>
</dbReference>
<keyword evidence="4 9" id="KW-0472">Membrane</keyword>
<dbReference type="GO" id="GO:0005886">
    <property type="term" value="C:plasma membrane"/>
    <property type="evidence" value="ECO:0007669"/>
    <property type="project" value="UniProtKB-SubCell"/>
</dbReference>
<keyword evidence="9" id="KW-0812">Transmembrane</keyword>
<evidence type="ECO:0000259" key="11">
    <source>
        <dbReference type="PROSITE" id="PS50110"/>
    </source>
</evidence>
<evidence type="ECO:0000313" key="16">
    <source>
        <dbReference type="Proteomes" id="UP001333710"/>
    </source>
</evidence>
<dbReference type="CDD" id="cd00082">
    <property type="entry name" value="HisKA"/>
    <property type="match status" value="1"/>
</dbReference>
<accession>A0AA48HV77</accession>
<dbReference type="Gene3D" id="1.20.120.160">
    <property type="entry name" value="HPT domain"/>
    <property type="match status" value="1"/>
</dbReference>
<dbReference type="InterPro" id="IPR036890">
    <property type="entry name" value="HATPase_C_sf"/>
</dbReference>
<keyword evidence="4" id="KW-0547">Nucleotide-binding</keyword>
<dbReference type="PROSITE" id="PS50109">
    <property type="entry name" value="HIS_KIN"/>
    <property type="match status" value="1"/>
</dbReference>
<dbReference type="Proteomes" id="UP001333710">
    <property type="component" value="Chromosome"/>
</dbReference>
<dbReference type="Pfam" id="PF18415">
    <property type="entry name" value="HKR_ArcB_TM"/>
    <property type="match status" value="1"/>
</dbReference>
<keyword evidence="4" id="KW-0997">Cell inner membrane</keyword>
<dbReference type="SMART" id="SM00448">
    <property type="entry name" value="REC"/>
    <property type="match status" value="1"/>
</dbReference>
<feature type="domain" description="Response regulatory" evidence="11">
    <location>
        <begin position="542"/>
        <end position="657"/>
    </location>
</feature>
<dbReference type="Gene3D" id="1.10.287.130">
    <property type="match status" value="1"/>
</dbReference>
<dbReference type="EMBL" id="AP027272">
    <property type="protein sequence ID" value="BDX05185.1"/>
    <property type="molecule type" value="Genomic_DNA"/>
</dbReference>
<dbReference type="InterPro" id="IPR005467">
    <property type="entry name" value="His_kinase_dom"/>
</dbReference>
<dbReference type="RefSeq" id="WP_338291152.1">
    <property type="nucleotide sequence ID" value="NZ_AP027272.1"/>
</dbReference>
<dbReference type="SUPFAM" id="SSF55874">
    <property type="entry name" value="ATPase domain of HSP90 chaperone/DNA topoisomerase II/histidine kinase"/>
    <property type="match status" value="1"/>
</dbReference>
<dbReference type="InterPro" id="IPR003661">
    <property type="entry name" value="HisK_dim/P_dom"/>
</dbReference>
<dbReference type="InterPro" id="IPR011006">
    <property type="entry name" value="CheY-like_superfamily"/>
</dbReference>
<dbReference type="InterPro" id="IPR008207">
    <property type="entry name" value="Sig_transdc_His_kin_Hpt_dom"/>
</dbReference>
<proteinExistence type="predicted"/>
<comment type="PTM">
    <text evidence="5">Activation requires a sequential transfer of a phosphate group from a His in the primary transmitter domain, to an Asp in the receiver domain and to a His in the secondary transmitter domain.</text>
</comment>
<dbReference type="EC" id="2.7.13.3" evidence="4"/>
<dbReference type="SUPFAM" id="SSF52172">
    <property type="entry name" value="CheY-like"/>
    <property type="match status" value="1"/>
</dbReference>
<dbReference type="NCBIfam" id="NF008302">
    <property type="entry name" value="PRK11091.1"/>
    <property type="match status" value="1"/>
</dbReference>
<feature type="domain" description="PAC" evidence="13">
    <location>
        <begin position="242"/>
        <end position="294"/>
    </location>
</feature>
<dbReference type="CDD" id="cd17546">
    <property type="entry name" value="REC_hyHK_CKI1_RcsC-like"/>
    <property type="match status" value="1"/>
</dbReference>
<feature type="modified residue" description="Phosphohistidine; by autocatalysis" evidence="5">
    <location>
        <position position="308"/>
    </location>
</feature>
<keyword evidence="4" id="KW-0067">ATP-binding</keyword>
<gene>
    <name evidence="15" type="ORF">MACH26_07060</name>
</gene>
<evidence type="ECO:0000256" key="2">
    <source>
        <dbReference type="ARBA" id="ARBA00022553"/>
    </source>
</evidence>
<name>A0AA48HV77_9ALTE</name>
<dbReference type="Gene3D" id="3.40.50.2300">
    <property type="match status" value="1"/>
</dbReference>
<dbReference type="Gene3D" id="1.10.287.970">
    <property type="entry name" value="His Kinase A (phosphoacceptor) domain"/>
    <property type="match status" value="1"/>
</dbReference>
<dbReference type="InterPro" id="IPR003594">
    <property type="entry name" value="HATPase_dom"/>
</dbReference>
<dbReference type="InterPro" id="IPR050956">
    <property type="entry name" value="2C_system_His_kinase"/>
</dbReference>